<comment type="caution">
    <text evidence="2">The sequence shown here is derived from an EMBL/GenBank/DDBJ whole genome shotgun (WGS) entry which is preliminary data.</text>
</comment>
<gene>
    <name evidence="2" type="ORF">J8273_2072</name>
</gene>
<reference evidence="2" key="1">
    <citation type="submission" date="2021-05" db="EMBL/GenBank/DDBJ databases">
        <title>A free-living protist that lacks canonical eukaryotic 1 DNA replication and segregation systems.</title>
        <authorList>
            <person name="Salas-Leiva D.E."/>
            <person name="Tromer E.C."/>
            <person name="Curtis B.A."/>
            <person name="Jerlstrom-Hultqvist J."/>
            <person name="Kolisko M."/>
            <person name="Yi Z."/>
            <person name="Salas-Leiva J.S."/>
            <person name="Gallot-Lavallee L."/>
            <person name="Kops G.J.P.L."/>
            <person name="Archibald J.M."/>
            <person name="Simpson A.G.B."/>
            <person name="Roger A.J."/>
        </authorList>
    </citation>
    <scope>NUCLEOTIDE SEQUENCE</scope>
    <source>
        <strain evidence="2">BICM</strain>
    </source>
</reference>
<evidence type="ECO:0000313" key="2">
    <source>
        <dbReference type="EMBL" id="KAG9396341.1"/>
    </source>
</evidence>
<sequence length="188" mass="20220">MLPKSTWNAEEYFKLRKKSSLPSHTIIESFQDRTEQRDDIHRSTVFGTQVQTHVPTSRPQYAQTSHVSQIPVAGLQFSAPSVPVQPLAVASPLSRAQLSAQATGSRPPPSSEQYSTMFSSTFGCTPSDGGDRPLTDVPFSPTNTLAMHDDEVTINVAPKAADVPYGRAKGAKKPAGSRLKVSALGKKG</sequence>
<dbReference type="EMBL" id="JAHDYR010000006">
    <property type="protein sequence ID" value="KAG9396341.1"/>
    <property type="molecule type" value="Genomic_DNA"/>
</dbReference>
<dbReference type="Proteomes" id="UP000717585">
    <property type="component" value="Unassembled WGS sequence"/>
</dbReference>
<feature type="region of interest" description="Disordered" evidence="1">
    <location>
        <begin position="166"/>
        <end position="188"/>
    </location>
</feature>
<dbReference type="AlphaFoldDB" id="A0A8J6E426"/>
<feature type="region of interest" description="Disordered" evidence="1">
    <location>
        <begin position="93"/>
        <end position="114"/>
    </location>
</feature>
<organism evidence="2 3">
    <name type="scientific">Carpediemonas membranifera</name>
    <dbReference type="NCBI Taxonomy" id="201153"/>
    <lineage>
        <taxon>Eukaryota</taxon>
        <taxon>Metamonada</taxon>
        <taxon>Carpediemonas-like organisms</taxon>
        <taxon>Carpediemonas</taxon>
    </lineage>
</organism>
<proteinExistence type="predicted"/>
<name>A0A8J6E426_9EUKA</name>
<evidence type="ECO:0000256" key="1">
    <source>
        <dbReference type="SAM" id="MobiDB-lite"/>
    </source>
</evidence>
<evidence type="ECO:0000313" key="3">
    <source>
        <dbReference type="Proteomes" id="UP000717585"/>
    </source>
</evidence>
<keyword evidence="3" id="KW-1185">Reference proteome</keyword>
<feature type="compositionally biased region" description="Polar residues" evidence="1">
    <location>
        <begin position="94"/>
        <end position="104"/>
    </location>
</feature>
<protein>
    <submittedName>
        <fullName evidence="2">Uncharacterized protein</fullName>
    </submittedName>
</protein>
<accession>A0A8J6E426</accession>